<feature type="transmembrane region" description="Helical" evidence="5">
    <location>
        <begin position="168"/>
        <end position="187"/>
    </location>
</feature>
<dbReference type="OrthoDB" id="9769739at2"/>
<evidence type="ECO:0000256" key="3">
    <source>
        <dbReference type="ARBA" id="ARBA00022989"/>
    </source>
</evidence>
<dbReference type="Pfam" id="PF00916">
    <property type="entry name" value="Sulfate_transp"/>
    <property type="match status" value="1"/>
</dbReference>
<feature type="transmembrane region" description="Helical" evidence="5">
    <location>
        <begin position="199"/>
        <end position="216"/>
    </location>
</feature>
<accession>A0A1G7CPV1</accession>
<gene>
    <name evidence="7" type="ORF">SAMN05421855_101490</name>
</gene>
<dbReference type="AlphaFoldDB" id="A0A1G7CPV1"/>
<dbReference type="InterPro" id="IPR001902">
    <property type="entry name" value="SLC26A/SulP_fam"/>
</dbReference>
<comment type="subcellular location">
    <subcellularLocation>
        <location evidence="1">Membrane</location>
        <topology evidence="1">Multi-pass membrane protein</topology>
    </subcellularLocation>
</comment>
<name>A0A1G7CPV1_9FLAO</name>
<evidence type="ECO:0000256" key="2">
    <source>
        <dbReference type="ARBA" id="ARBA00022692"/>
    </source>
</evidence>
<dbReference type="STRING" id="227084.SAMN05421855_101490"/>
<feature type="transmembrane region" description="Helical" evidence="5">
    <location>
        <begin position="115"/>
        <end position="133"/>
    </location>
</feature>
<dbReference type="InterPro" id="IPR011547">
    <property type="entry name" value="SLC26A/SulP_dom"/>
</dbReference>
<feature type="transmembrane region" description="Helical" evidence="5">
    <location>
        <begin position="302"/>
        <end position="320"/>
    </location>
</feature>
<keyword evidence="2 5" id="KW-0812">Transmembrane</keyword>
<evidence type="ECO:0000256" key="4">
    <source>
        <dbReference type="ARBA" id="ARBA00023136"/>
    </source>
</evidence>
<feature type="transmembrane region" description="Helical" evidence="5">
    <location>
        <begin position="357"/>
        <end position="374"/>
    </location>
</feature>
<dbReference type="RefSeq" id="WP_093140013.1">
    <property type="nucleotide sequence ID" value="NZ_BMWO01000001.1"/>
</dbReference>
<evidence type="ECO:0000313" key="8">
    <source>
        <dbReference type="Proteomes" id="UP000199321"/>
    </source>
</evidence>
<feature type="domain" description="SLC26A/SulP transporter" evidence="6">
    <location>
        <begin position="10"/>
        <end position="396"/>
    </location>
</feature>
<feature type="transmembrane region" description="Helical" evidence="5">
    <location>
        <begin position="38"/>
        <end position="55"/>
    </location>
</feature>
<protein>
    <submittedName>
        <fullName evidence="7">Sulfate permease, MFS superfamily</fullName>
    </submittedName>
</protein>
<evidence type="ECO:0000256" key="1">
    <source>
        <dbReference type="ARBA" id="ARBA00004141"/>
    </source>
</evidence>
<feature type="transmembrane region" description="Helical" evidence="5">
    <location>
        <begin position="86"/>
        <end position="103"/>
    </location>
</feature>
<evidence type="ECO:0000256" key="5">
    <source>
        <dbReference type="SAM" id="Phobius"/>
    </source>
</evidence>
<dbReference type="GO" id="GO:0016020">
    <property type="term" value="C:membrane"/>
    <property type="evidence" value="ECO:0007669"/>
    <property type="project" value="UniProtKB-SubCell"/>
</dbReference>
<reference evidence="7 8" key="1">
    <citation type="submission" date="2016-10" db="EMBL/GenBank/DDBJ databases">
        <authorList>
            <person name="de Groot N.N."/>
        </authorList>
    </citation>
    <scope>NUCLEOTIDE SEQUENCE [LARGE SCALE GENOMIC DNA]</scope>
    <source>
        <strain evidence="7 8">DSM 16195</strain>
    </source>
</reference>
<keyword evidence="4 5" id="KW-0472">Membrane</keyword>
<keyword evidence="8" id="KW-1185">Reference proteome</keyword>
<keyword evidence="3 5" id="KW-1133">Transmembrane helix</keyword>
<sequence>MKNFTTKYVKSDIKSGLVVFLVALPLCLGIALASGAPLFSGIISGVVAGIVVGALSGSQLSVSGPAAGLTAIVLAAIASLGSFEAFLLAGFLAGIIQITLGFVKAGVLSNYLPSNVIEGMLAAIGIIIILSQLPHAVGFDEMHEGDYFFINADGQHQIFVTLANTINYIHPGALLVVLASLTVLIAFKKVPFLMRLKSIPGALIAVLVGIAINETLKATGSSLVISQEHLVNLPIPESMNQFWNQFSMPDFSQIVNIDVWVVALTIAAVASIETLLCIEAADKMDPLKRYTNTNRELKAQGVGNMLSCLIGGIPVTSVIVRTSANVNSGGRTKIAAISHGFFLMIAVLAIPSLLNKIPLASLAAVLLVVGYKLASPRIFIHMWHNSKKFQFIPFLVTVVAIVFTDLLVGVGIGLAVSVYFILRGNLKLAYFFKKDKHTKGETIQMELAQEVSFLNKAAIKQTFAHLPENSKVVLDASATVYIDYDVLQLIKDFVNEGAAERNITVELIGFRREYNIENSITYVNSIVSDNGAPVSPTVVTNGTKIPSNVLKVQELAMV</sequence>
<feature type="transmembrane region" description="Helical" evidence="5">
    <location>
        <begin position="12"/>
        <end position="32"/>
    </location>
</feature>
<dbReference type="PANTHER" id="PTHR11814">
    <property type="entry name" value="SULFATE TRANSPORTER"/>
    <property type="match status" value="1"/>
</dbReference>
<feature type="transmembrane region" description="Helical" evidence="5">
    <location>
        <begin position="62"/>
        <end position="80"/>
    </location>
</feature>
<feature type="transmembrane region" description="Helical" evidence="5">
    <location>
        <begin position="394"/>
        <end position="422"/>
    </location>
</feature>
<evidence type="ECO:0000313" key="7">
    <source>
        <dbReference type="EMBL" id="SDE41251.1"/>
    </source>
</evidence>
<dbReference type="EMBL" id="FNBA01000001">
    <property type="protein sequence ID" value="SDE41251.1"/>
    <property type="molecule type" value="Genomic_DNA"/>
</dbReference>
<dbReference type="Proteomes" id="UP000199321">
    <property type="component" value="Unassembled WGS sequence"/>
</dbReference>
<evidence type="ECO:0000259" key="6">
    <source>
        <dbReference type="Pfam" id="PF00916"/>
    </source>
</evidence>
<organism evidence="7 8">
    <name type="scientific">Ulvibacter litoralis</name>
    <dbReference type="NCBI Taxonomy" id="227084"/>
    <lineage>
        <taxon>Bacteria</taxon>
        <taxon>Pseudomonadati</taxon>
        <taxon>Bacteroidota</taxon>
        <taxon>Flavobacteriia</taxon>
        <taxon>Flavobacteriales</taxon>
        <taxon>Flavobacteriaceae</taxon>
        <taxon>Ulvibacter</taxon>
    </lineage>
</organism>
<proteinExistence type="predicted"/>
<feature type="transmembrane region" description="Helical" evidence="5">
    <location>
        <begin position="332"/>
        <end position="350"/>
    </location>
</feature>
<feature type="transmembrane region" description="Helical" evidence="5">
    <location>
        <begin position="259"/>
        <end position="281"/>
    </location>
</feature>
<dbReference type="GO" id="GO:0055085">
    <property type="term" value="P:transmembrane transport"/>
    <property type="evidence" value="ECO:0007669"/>
    <property type="project" value="InterPro"/>
</dbReference>